<dbReference type="EMBL" id="CAJOBA010000255">
    <property type="protein sequence ID" value="CAF3517616.1"/>
    <property type="molecule type" value="Genomic_DNA"/>
</dbReference>
<feature type="transmembrane region" description="Helical" evidence="1">
    <location>
        <begin position="34"/>
        <end position="51"/>
    </location>
</feature>
<evidence type="ECO:0000313" key="2">
    <source>
        <dbReference type="EMBL" id="CAF0740307.1"/>
    </source>
</evidence>
<evidence type="ECO:0000313" key="6">
    <source>
        <dbReference type="Proteomes" id="UP000663829"/>
    </source>
</evidence>
<comment type="caution">
    <text evidence="3">The sequence shown here is derived from an EMBL/GenBank/DDBJ whole genome shotgun (WGS) entry which is preliminary data.</text>
</comment>
<dbReference type="Proteomes" id="UP000663829">
    <property type="component" value="Unassembled WGS sequence"/>
</dbReference>
<accession>A0A814YL49</accession>
<keyword evidence="1" id="KW-1133">Transmembrane helix</keyword>
<evidence type="ECO:0000313" key="3">
    <source>
        <dbReference type="EMBL" id="CAF1231867.1"/>
    </source>
</evidence>
<evidence type="ECO:0000256" key="1">
    <source>
        <dbReference type="SAM" id="Phobius"/>
    </source>
</evidence>
<evidence type="ECO:0000313" key="5">
    <source>
        <dbReference type="EMBL" id="CAF3994510.1"/>
    </source>
</evidence>
<organism evidence="3 6">
    <name type="scientific">Didymodactylos carnosus</name>
    <dbReference type="NCBI Taxonomy" id="1234261"/>
    <lineage>
        <taxon>Eukaryota</taxon>
        <taxon>Metazoa</taxon>
        <taxon>Spiralia</taxon>
        <taxon>Gnathifera</taxon>
        <taxon>Rotifera</taxon>
        <taxon>Eurotatoria</taxon>
        <taxon>Bdelloidea</taxon>
        <taxon>Philodinida</taxon>
        <taxon>Philodinidae</taxon>
        <taxon>Didymodactylos</taxon>
    </lineage>
</organism>
<sequence>MDMLCLISPTEGGDNEECIIHETPSFPYCLTRNLILIQWMLTILICASEIGNFIHGFIWLGVGIWMTLPAIVAVALTTIFSFGRNRQTKYWLKLSWIASRLSLLFLCVKIGCDIFVLLKHRDPISNYDFNQLSSATSSLWRTRVIDRLTLSIFLTLSQFVYLLLYCCRFRYLYKNEPITAIVN</sequence>
<dbReference type="EMBL" id="CAJNOQ010009699">
    <property type="protein sequence ID" value="CAF1231867.1"/>
    <property type="molecule type" value="Genomic_DNA"/>
</dbReference>
<feature type="transmembrane region" description="Helical" evidence="1">
    <location>
        <begin position="148"/>
        <end position="167"/>
    </location>
</feature>
<evidence type="ECO:0000313" key="4">
    <source>
        <dbReference type="EMBL" id="CAF3517616.1"/>
    </source>
</evidence>
<gene>
    <name evidence="3" type="ORF">GPM918_LOCUS25214</name>
    <name evidence="2" type="ORF">OVA965_LOCUS1397</name>
    <name evidence="5" type="ORF">SRO942_LOCUS25221</name>
    <name evidence="4" type="ORF">TMI583_LOCUS1398</name>
</gene>
<keyword evidence="6" id="KW-1185">Reference proteome</keyword>
<protein>
    <submittedName>
        <fullName evidence="3">Uncharacterized protein</fullName>
    </submittedName>
</protein>
<feature type="transmembrane region" description="Helical" evidence="1">
    <location>
        <begin position="57"/>
        <end position="82"/>
    </location>
</feature>
<dbReference type="Proteomes" id="UP000682733">
    <property type="component" value="Unassembled WGS sequence"/>
</dbReference>
<keyword evidence="1" id="KW-0472">Membrane</keyword>
<reference evidence="3" key="1">
    <citation type="submission" date="2021-02" db="EMBL/GenBank/DDBJ databases">
        <authorList>
            <person name="Nowell W R."/>
        </authorList>
    </citation>
    <scope>NUCLEOTIDE SEQUENCE</scope>
</reference>
<dbReference type="AlphaFoldDB" id="A0A814YL49"/>
<proteinExistence type="predicted"/>
<dbReference type="Proteomes" id="UP000677228">
    <property type="component" value="Unassembled WGS sequence"/>
</dbReference>
<name>A0A814YL49_9BILA</name>
<feature type="transmembrane region" description="Helical" evidence="1">
    <location>
        <begin position="94"/>
        <end position="118"/>
    </location>
</feature>
<dbReference type="EMBL" id="CAJOBC010009705">
    <property type="protein sequence ID" value="CAF3994510.1"/>
    <property type="molecule type" value="Genomic_DNA"/>
</dbReference>
<dbReference type="EMBL" id="CAJNOK010000255">
    <property type="protein sequence ID" value="CAF0740307.1"/>
    <property type="molecule type" value="Genomic_DNA"/>
</dbReference>
<dbReference type="Proteomes" id="UP000681722">
    <property type="component" value="Unassembled WGS sequence"/>
</dbReference>
<keyword evidence="1" id="KW-0812">Transmembrane</keyword>